<dbReference type="InterPro" id="IPR041577">
    <property type="entry name" value="RT_RNaseH_2"/>
</dbReference>
<dbReference type="CDD" id="cd01647">
    <property type="entry name" value="RT_LTR"/>
    <property type="match status" value="1"/>
</dbReference>
<protein>
    <recommendedName>
        <fullName evidence="1">Reverse transcriptase domain-containing protein</fullName>
    </recommendedName>
</protein>
<dbReference type="InterPro" id="IPR043128">
    <property type="entry name" value="Rev_trsase/Diguanyl_cyclase"/>
</dbReference>
<organism evidence="2 3">
    <name type="scientific">Gossypium arboreum</name>
    <name type="common">Tree cotton</name>
    <name type="synonym">Gossypium nanking</name>
    <dbReference type="NCBI Taxonomy" id="29729"/>
    <lineage>
        <taxon>Eukaryota</taxon>
        <taxon>Viridiplantae</taxon>
        <taxon>Streptophyta</taxon>
        <taxon>Embryophyta</taxon>
        <taxon>Tracheophyta</taxon>
        <taxon>Spermatophyta</taxon>
        <taxon>Magnoliopsida</taxon>
        <taxon>eudicotyledons</taxon>
        <taxon>Gunneridae</taxon>
        <taxon>Pentapetalae</taxon>
        <taxon>rosids</taxon>
        <taxon>malvids</taxon>
        <taxon>Malvales</taxon>
        <taxon>Malvaceae</taxon>
        <taxon>Malvoideae</taxon>
        <taxon>Gossypium</taxon>
    </lineage>
</organism>
<dbReference type="InterPro" id="IPR051320">
    <property type="entry name" value="Viral_Replic_Matur_Polypro"/>
</dbReference>
<proteinExistence type="predicted"/>
<dbReference type="PANTHER" id="PTHR33064:SF37">
    <property type="entry name" value="RIBONUCLEASE H"/>
    <property type="match status" value="1"/>
</dbReference>
<dbReference type="Pfam" id="PF00078">
    <property type="entry name" value="RVT_1"/>
    <property type="match status" value="1"/>
</dbReference>
<dbReference type="Gene3D" id="3.30.70.270">
    <property type="match status" value="2"/>
</dbReference>
<sequence>MGSTGAIREEEGWDDAYVHRLSPLRVKEADIHKTAFRTRYGHYEFLVMPFGLTNTPAAFMDLMNRVFQPFLDRFVVVFIDDILVYSETKAKHDEHLRTVLQVLREKELYAKFSKCEFWLREVTFLGHVVSAEGISVDPRKIESILEWKPPRSVSEIRSFLGLAGYYRRFVEGFSVIAAPLTKLIRKGVPFVWTEKQQEAFERLKKVLTEAPVLIQPESGKDFTVYSDASHVV</sequence>
<evidence type="ECO:0000259" key="1">
    <source>
        <dbReference type="PROSITE" id="PS50878"/>
    </source>
</evidence>
<dbReference type="PROSITE" id="PS50878">
    <property type="entry name" value="RT_POL"/>
    <property type="match status" value="1"/>
</dbReference>
<comment type="caution">
    <text evidence="2">The sequence shown here is derived from an EMBL/GenBank/DDBJ whole genome shotgun (WGS) entry which is preliminary data.</text>
</comment>
<accession>A0ABR0R402</accession>
<dbReference type="EMBL" id="JARKNE010000001">
    <property type="protein sequence ID" value="KAK5845897.1"/>
    <property type="molecule type" value="Genomic_DNA"/>
</dbReference>
<dbReference type="PANTHER" id="PTHR33064">
    <property type="entry name" value="POL PROTEIN"/>
    <property type="match status" value="1"/>
</dbReference>
<dbReference type="SUPFAM" id="SSF56672">
    <property type="entry name" value="DNA/RNA polymerases"/>
    <property type="match status" value="1"/>
</dbReference>
<gene>
    <name evidence="2" type="ORF">PVK06_002140</name>
</gene>
<evidence type="ECO:0000313" key="3">
    <source>
        <dbReference type="Proteomes" id="UP001358586"/>
    </source>
</evidence>
<dbReference type="Gene3D" id="3.10.10.10">
    <property type="entry name" value="HIV Type 1 Reverse Transcriptase, subunit A, domain 1"/>
    <property type="match status" value="1"/>
</dbReference>
<dbReference type="InterPro" id="IPR000477">
    <property type="entry name" value="RT_dom"/>
</dbReference>
<dbReference type="InterPro" id="IPR043502">
    <property type="entry name" value="DNA/RNA_pol_sf"/>
</dbReference>
<keyword evidence="3" id="KW-1185">Reference proteome</keyword>
<evidence type="ECO:0000313" key="2">
    <source>
        <dbReference type="EMBL" id="KAK5845897.1"/>
    </source>
</evidence>
<feature type="domain" description="Reverse transcriptase" evidence="1">
    <location>
        <begin position="1"/>
        <end position="129"/>
    </location>
</feature>
<name>A0ABR0R402_GOSAR</name>
<dbReference type="Pfam" id="PF17919">
    <property type="entry name" value="RT_RNaseH_2"/>
    <property type="match status" value="1"/>
</dbReference>
<reference evidence="2 3" key="1">
    <citation type="submission" date="2023-03" db="EMBL/GenBank/DDBJ databases">
        <title>WGS of Gossypium arboreum.</title>
        <authorList>
            <person name="Yu D."/>
        </authorList>
    </citation>
    <scope>NUCLEOTIDE SEQUENCE [LARGE SCALE GENOMIC DNA]</scope>
    <source>
        <tissue evidence="2">Leaf</tissue>
    </source>
</reference>
<dbReference type="Proteomes" id="UP001358586">
    <property type="component" value="Chromosome 1"/>
</dbReference>